<evidence type="ECO:0000313" key="6">
    <source>
        <dbReference type="Ensembl" id="ENSAMXP00005056526.1"/>
    </source>
</evidence>
<reference evidence="5 8" key="1">
    <citation type="submission" date="2021-07" db="EMBL/GenBank/DDBJ databases">
        <authorList>
            <person name="Imarazene B."/>
            <person name="Zahm M."/>
            <person name="Klopp C."/>
            <person name="Cabau C."/>
            <person name="Beille S."/>
            <person name="Jouanno E."/>
            <person name="Castinel A."/>
            <person name="Lluch J."/>
            <person name="Gil L."/>
            <person name="Kuchtly C."/>
            <person name="Lopez Roques C."/>
            <person name="Donnadieu C."/>
            <person name="Parrinello H."/>
            <person name="Journot L."/>
            <person name="Du K."/>
            <person name="Schartl M."/>
            <person name="Retaux S."/>
            <person name="Guiguen Y."/>
        </authorList>
    </citation>
    <scope>NUCLEOTIDE SEQUENCE [LARGE SCALE GENOMIC DNA]</scope>
    <source>
        <strain evidence="5">Pach_M1</strain>
        <tissue evidence="5">Testis</tissue>
    </source>
</reference>
<evidence type="ECO:0000313" key="8">
    <source>
        <dbReference type="Proteomes" id="UP000752171"/>
    </source>
</evidence>
<dbReference type="GO" id="GO:0036158">
    <property type="term" value="P:outer dynein arm assembly"/>
    <property type="evidence" value="ECO:0007669"/>
    <property type="project" value="InterPro"/>
</dbReference>
<feature type="domain" description="ODAD1 central coiled coil region" evidence="4">
    <location>
        <begin position="161"/>
        <end position="430"/>
    </location>
</feature>
<dbReference type="PANTHER" id="PTHR46518:SF1">
    <property type="entry name" value="OUTER DYNEIN ARM-DOCKING COMPLEX SUBUNIT 3"/>
    <property type="match status" value="1"/>
</dbReference>
<dbReference type="OMA" id="VIQEWKS"/>
<dbReference type="GeneID" id="103028489"/>
<evidence type="ECO:0000259" key="4">
    <source>
        <dbReference type="Pfam" id="PF21773"/>
    </source>
</evidence>
<feature type="coiled-coil region" evidence="2">
    <location>
        <begin position="36"/>
        <end position="63"/>
    </location>
</feature>
<proteinExistence type="predicted"/>
<keyword evidence="1 2" id="KW-0175">Coiled coil</keyword>
<feature type="compositionally biased region" description="Basic and acidic residues" evidence="3">
    <location>
        <begin position="268"/>
        <end position="289"/>
    </location>
</feature>
<dbReference type="GO" id="GO:0003341">
    <property type="term" value="P:cilium movement"/>
    <property type="evidence" value="ECO:0007669"/>
    <property type="project" value="InterPro"/>
</dbReference>
<accession>A0A8B9M190</accession>
<dbReference type="InterPro" id="IPR049258">
    <property type="entry name" value="ODAD1_CC"/>
</dbReference>
<dbReference type="Ensembl" id="ENSAMXT00005061077.1">
    <property type="protein sequence ID" value="ENSAMXP00005056526.1"/>
    <property type="gene ID" value="ENSAMXG00005025071.1"/>
</dbReference>
<evidence type="ECO:0000313" key="5">
    <source>
        <dbReference type="EMBL" id="KAG9277356.1"/>
    </source>
</evidence>
<dbReference type="Proteomes" id="UP000694621">
    <property type="component" value="Unplaced"/>
</dbReference>
<evidence type="ECO:0000313" key="7">
    <source>
        <dbReference type="Proteomes" id="UP000694621"/>
    </source>
</evidence>
<dbReference type="AlphaFoldDB" id="A0A8B9M190"/>
<feature type="compositionally biased region" description="Acidic residues" evidence="3">
    <location>
        <begin position="510"/>
        <end position="522"/>
    </location>
</feature>
<dbReference type="GO" id="GO:0097542">
    <property type="term" value="C:ciliary tip"/>
    <property type="evidence" value="ECO:0007669"/>
    <property type="project" value="TreeGrafter"/>
</dbReference>
<dbReference type="InterPro" id="IPR033192">
    <property type="entry name" value="ODAD3"/>
</dbReference>
<organism evidence="6 7">
    <name type="scientific">Astyanax mexicanus</name>
    <name type="common">Blind cave fish</name>
    <name type="synonym">Astyanax fasciatus mexicanus</name>
    <dbReference type="NCBI Taxonomy" id="7994"/>
    <lineage>
        <taxon>Eukaryota</taxon>
        <taxon>Metazoa</taxon>
        <taxon>Chordata</taxon>
        <taxon>Craniata</taxon>
        <taxon>Vertebrata</taxon>
        <taxon>Euteleostomi</taxon>
        <taxon>Actinopterygii</taxon>
        <taxon>Neopterygii</taxon>
        <taxon>Teleostei</taxon>
        <taxon>Ostariophysi</taxon>
        <taxon>Characiformes</taxon>
        <taxon>Characoidei</taxon>
        <taxon>Acestrorhamphidae</taxon>
        <taxon>Acestrorhamphinae</taxon>
        <taxon>Astyanax</taxon>
    </lineage>
</organism>
<dbReference type="PANTHER" id="PTHR46518">
    <property type="entry name" value="COILED-COIL DOMAIN-CONTAINING PROTEIN 151"/>
    <property type="match status" value="1"/>
</dbReference>
<evidence type="ECO:0000256" key="3">
    <source>
        <dbReference type="SAM" id="MobiDB-lite"/>
    </source>
</evidence>
<name>A0A8B9M190_ASTMX</name>
<evidence type="ECO:0000256" key="1">
    <source>
        <dbReference type="ARBA" id="ARBA00023054"/>
    </source>
</evidence>
<dbReference type="Proteomes" id="UP000752171">
    <property type="component" value="Unassembled WGS sequence"/>
</dbReference>
<feature type="region of interest" description="Disordered" evidence="3">
    <location>
        <begin position="506"/>
        <end position="525"/>
    </location>
</feature>
<reference evidence="6" key="2">
    <citation type="submission" date="2025-05" db="UniProtKB">
        <authorList>
            <consortium name="Ensembl"/>
        </authorList>
    </citation>
    <scope>IDENTIFICATION</scope>
</reference>
<sequence>MSALFSSNSIRPPIHDQISELQRKIQLLEGERSAFFESSENAIKKNKETILQLREENRRLNMRLAHALRGDEQEIKEVFQSRSEKAAFRNMSAKAAAQVQDQKLCFKMKKLNAMKHTTNTLRQRLEELRTQNEHLKEERRNPKAEKNTKNEVNQAELHPQQHNVRMLENHLEKAQLKCQGAEHITKSYLKLKEHLQEESLTFEPRLNELEAEILRRRQELRQLQDMNHQAHLAKEAAKAELQQQEEQVYQERRKRELILNQYKKQVEERRAQAERGERRAQRVALHPDELNSEAQRSATGVGEEERVLSSFEEAFQHIREATGVTNTQEVVDRFTYQKDTQKHLEEMKVENEAKLQQLKEERDTLDAQFQEMKYSGETNLSRARQELEECESHLQAEQQRQNAAKEKVEWLTQTLSTVSAGVEHLTDKLQNITLPQSDECVQSDTDNRIVKLLLEAEHKLQHLQTELQDKDPHVLMKEMEEEEFHASIEGKLPQYNTRITLLDTQRSDLYEEEENSGEDEGDIITRTSLKRQSQLLIDSKTRRKTRLRKKRGKL</sequence>
<dbReference type="Pfam" id="PF21773">
    <property type="entry name" value="ODAD1_CC"/>
    <property type="match status" value="1"/>
</dbReference>
<dbReference type="OrthoDB" id="10255247at2759"/>
<dbReference type="KEGG" id="amex:103028489"/>
<dbReference type="GO" id="GO:0036064">
    <property type="term" value="C:ciliary basal body"/>
    <property type="evidence" value="ECO:0007669"/>
    <property type="project" value="TreeGrafter"/>
</dbReference>
<gene>
    <name evidence="5" type="primary">CCDC151</name>
    <name evidence="5" type="ORF">AMEX_G7358</name>
</gene>
<feature type="region of interest" description="Disordered" evidence="3">
    <location>
        <begin position="130"/>
        <end position="159"/>
    </location>
</feature>
<feature type="region of interest" description="Disordered" evidence="3">
    <location>
        <begin position="268"/>
        <end position="302"/>
    </location>
</feature>
<feature type="coiled-coil region" evidence="2">
    <location>
        <begin position="341"/>
        <end position="407"/>
    </location>
</feature>
<dbReference type="CTD" id="115948"/>
<dbReference type="GO" id="GO:0035253">
    <property type="term" value="C:ciliary rootlet"/>
    <property type="evidence" value="ECO:0007669"/>
    <property type="project" value="TreeGrafter"/>
</dbReference>
<feature type="compositionally biased region" description="Basic and acidic residues" evidence="3">
    <location>
        <begin position="130"/>
        <end position="149"/>
    </location>
</feature>
<protein>
    <submittedName>
        <fullName evidence="5">Coiled-coil domain-containing protein 151</fullName>
    </submittedName>
</protein>
<evidence type="ECO:0000256" key="2">
    <source>
        <dbReference type="SAM" id="Coils"/>
    </source>
</evidence>
<dbReference type="EMBL" id="JAICCE010000005">
    <property type="protein sequence ID" value="KAG9277356.1"/>
    <property type="molecule type" value="Genomic_DNA"/>
</dbReference>